<sequence>MEIEFLLNHVQDYRCIFESPEFKKDWEIATPQAAVFEFRDKFYNIVMKRSTVSHANLRRVSLAVCDKTQQEAWKTLVIKFVLLLIFNPEAEEATTSSASEYWNESICARNQEVKHASACLNPTFKTARVLKLPWQLQNPEKREVCTALMGAMTPKQRCLQFASLFPTFILGPQPIKYPFVHSAFDGFKQFVMWKYLRKSSEWDKKKLLGLEDKGIEVVLWFL</sequence>
<protein>
    <submittedName>
        <fullName evidence="1">Uncharacterized protein</fullName>
    </submittedName>
</protein>
<dbReference type="EMBL" id="JAPWTJ010000203">
    <property type="protein sequence ID" value="KAJ8981097.1"/>
    <property type="molecule type" value="Genomic_DNA"/>
</dbReference>
<keyword evidence="2" id="KW-1185">Reference proteome</keyword>
<proteinExistence type="predicted"/>
<gene>
    <name evidence="1" type="ORF">NQ317_005494</name>
</gene>
<organism evidence="1 2">
    <name type="scientific">Molorchus minor</name>
    <dbReference type="NCBI Taxonomy" id="1323400"/>
    <lineage>
        <taxon>Eukaryota</taxon>
        <taxon>Metazoa</taxon>
        <taxon>Ecdysozoa</taxon>
        <taxon>Arthropoda</taxon>
        <taxon>Hexapoda</taxon>
        <taxon>Insecta</taxon>
        <taxon>Pterygota</taxon>
        <taxon>Neoptera</taxon>
        <taxon>Endopterygota</taxon>
        <taxon>Coleoptera</taxon>
        <taxon>Polyphaga</taxon>
        <taxon>Cucujiformia</taxon>
        <taxon>Chrysomeloidea</taxon>
        <taxon>Cerambycidae</taxon>
        <taxon>Lamiinae</taxon>
        <taxon>Monochamini</taxon>
        <taxon>Molorchus</taxon>
    </lineage>
</organism>
<evidence type="ECO:0000313" key="2">
    <source>
        <dbReference type="Proteomes" id="UP001162164"/>
    </source>
</evidence>
<evidence type="ECO:0000313" key="1">
    <source>
        <dbReference type="EMBL" id="KAJ8981097.1"/>
    </source>
</evidence>
<name>A0ABQ9JUN0_9CUCU</name>
<comment type="caution">
    <text evidence="1">The sequence shown here is derived from an EMBL/GenBank/DDBJ whole genome shotgun (WGS) entry which is preliminary data.</text>
</comment>
<reference evidence="1" key="1">
    <citation type="journal article" date="2023" name="Insect Mol. Biol.">
        <title>Genome sequencing provides insights into the evolution of gene families encoding plant cell wall-degrading enzymes in longhorned beetles.</title>
        <authorList>
            <person name="Shin N.R."/>
            <person name="Okamura Y."/>
            <person name="Kirsch R."/>
            <person name="Pauchet Y."/>
        </authorList>
    </citation>
    <scope>NUCLEOTIDE SEQUENCE</scope>
    <source>
        <strain evidence="1">MMC_N1</strain>
    </source>
</reference>
<dbReference type="Proteomes" id="UP001162164">
    <property type="component" value="Unassembled WGS sequence"/>
</dbReference>
<accession>A0ABQ9JUN0</accession>